<proteinExistence type="predicted"/>
<dbReference type="AlphaFoldDB" id="A0A6C0LA06"/>
<reference evidence="2" key="1">
    <citation type="journal article" date="2020" name="Nature">
        <title>Giant virus diversity and host interactions through global metagenomics.</title>
        <authorList>
            <person name="Schulz F."/>
            <person name="Roux S."/>
            <person name="Paez-Espino D."/>
            <person name="Jungbluth S."/>
            <person name="Walsh D.A."/>
            <person name="Denef V.J."/>
            <person name="McMahon K.D."/>
            <person name="Konstantinidis K.T."/>
            <person name="Eloe-Fadrosh E.A."/>
            <person name="Kyrpides N.C."/>
            <person name="Woyke T."/>
        </authorList>
    </citation>
    <scope>NUCLEOTIDE SEQUENCE</scope>
    <source>
        <strain evidence="2">GVMAG-M-3300027759-16</strain>
    </source>
</reference>
<name>A0A6C0LA06_9ZZZZ</name>
<feature type="transmembrane region" description="Helical" evidence="1">
    <location>
        <begin position="6"/>
        <end position="28"/>
    </location>
</feature>
<keyword evidence="1" id="KW-1133">Transmembrane helix</keyword>
<feature type="transmembrane region" description="Helical" evidence="1">
    <location>
        <begin position="40"/>
        <end position="57"/>
    </location>
</feature>
<evidence type="ECO:0000313" key="2">
    <source>
        <dbReference type="EMBL" id="QHU26521.1"/>
    </source>
</evidence>
<protein>
    <submittedName>
        <fullName evidence="2">Uncharacterized protein</fullName>
    </submittedName>
</protein>
<sequence>MKEVYIILLSLLVIIWWMGIWSSIDIIITMHTKNNALHALYIYSSMAILVLILFIMNPNEFRNVITI</sequence>
<keyword evidence="1" id="KW-0812">Transmembrane</keyword>
<accession>A0A6C0LA06</accession>
<dbReference type="EMBL" id="MN740442">
    <property type="protein sequence ID" value="QHU26521.1"/>
    <property type="molecule type" value="Genomic_DNA"/>
</dbReference>
<organism evidence="2">
    <name type="scientific">viral metagenome</name>
    <dbReference type="NCBI Taxonomy" id="1070528"/>
    <lineage>
        <taxon>unclassified sequences</taxon>
        <taxon>metagenomes</taxon>
        <taxon>organismal metagenomes</taxon>
    </lineage>
</organism>
<keyword evidence="1" id="KW-0472">Membrane</keyword>
<evidence type="ECO:0000256" key="1">
    <source>
        <dbReference type="SAM" id="Phobius"/>
    </source>
</evidence>